<keyword evidence="4" id="KW-0969">Cilium</keyword>
<dbReference type="EMBL" id="FWFV01000005">
    <property type="protein sequence ID" value="SLN47086.1"/>
    <property type="molecule type" value="Genomic_DNA"/>
</dbReference>
<dbReference type="InterPro" id="IPR029025">
    <property type="entry name" value="T3SS_substrate_exporter_C"/>
</dbReference>
<dbReference type="PANTHER" id="PTHR30531">
    <property type="entry name" value="FLAGELLAR BIOSYNTHETIC PROTEIN FLHB"/>
    <property type="match status" value="1"/>
</dbReference>
<keyword evidence="3" id="KW-0812">Transmembrane</keyword>
<reference evidence="4 5" key="1">
    <citation type="submission" date="2017-03" db="EMBL/GenBank/DDBJ databases">
        <authorList>
            <person name="Afonso C.L."/>
            <person name="Miller P.J."/>
            <person name="Scott M.A."/>
            <person name="Spackman E."/>
            <person name="Goraichik I."/>
            <person name="Dimitrov K.M."/>
            <person name="Suarez D.L."/>
            <person name="Swayne D.E."/>
        </authorList>
    </citation>
    <scope>NUCLEOTIDE SEQUENCE [LARGE SCALE GENOMIC DNA]</scope>
    <source>
        <strain evidence="4 5">CECT 7066</strain>
    </source>
</reference>
<organism evidence="4 5">
    <name type="scientific">Palleronia marisminoris</name>
    <dbReference type="NCBI Taxonomy" id="315423"/>
    <lineage>
        <taxon>Bacteria</taxon>
        <taxon>Pseudomonadati</taxon>
        <taxon>Pseudomonadota</taxon>
        <taxon>Alphaproteobacteria</taxon>
        <taxon>Rhodobacterales</taxon>
        <taxon>Roseobacteraceae</taxon>
        <taxon>Palleronia</taxon>
    </lineage>
</organism>
<feature type="transmembrane region" description="Helical" evidence="3">
    <location>
        <begin position="150"/>
        <end position="172"/>
    </location>
</feature>
<keyword evidence="3" id="KW-0472">Membrane</keyword>
<feature type="region of interest" description="Disordered" evidence="2">
    <location>
        <begin position="1"/>
        <end position="31"/>
    </location>
</feature>
<keyword evidence="5" id="KW-1185">Reference proteome</keyword>
<keyword evidence="3" id="KW-1133">Transmembrane helix</keyword>
<keyword evidence="4" id="KW-0966">Cell projection</keyword>
<feature type="compositionally biased region" description="Basic and acidic residues" evidence="2">
    <location>
        <begin position="9"/>
        <end position="30"/>
    </location>
</feature>
<evidence type="ECO:0000313" key="5">
    <source>
        <dbReference type="Proteomes" id="UP000193870"/>
    </source>
</evidence>
<protein>
    <submittedName>
        <fullName evidence="4">Flagellar biosynthetic protein FlhB</fullName>
    </submittedName>
</protein>
<feature type="region of interest" description="Disordered" evidence="2">
    <location>
        <begin position="219"/>
        <end position="242"/>
    </location>
</feature>
<name>A0A1Y5ST02_9RHOB</name>
<dbReference type="AlphaFoldDB" id="A0A1Y5ST02"/>
<evidence type="ECO:0000256" key="3">
    <source>
        <dbReference type="SAM" id="Phobius"/>
    </source>
</evidence>
<accession>A0A1Y5ST02</accession>
<comment type="similarity">
    <text evidence="1">Belongs to the type III secretion exporter family.</text>
</comment>
<dbReference type="Gene3D" id="3.40.1690.10">
    <property type="entry name" value="secretion proteins EscU"/>
    <property type="match status" value="1"/>
</dbReference>
<dbReference type="GO" id="GO:0005886">
    <property type="term" value="C:plasma membrane"/>
    <property type="evidence" value="ECO:0007669"/>
    <property type="project" value="TreeGrafter"/>
</dbReference>
<dbReference type="OrthoDB" id="9807950at2"/>
<dbReference type="Pfam" id="PF01312">
    <property type="entry name" value="Bac_export_2"/>
    <property type="match status" value="1"/>
</dbReference>
<feature type="compositionally biased region" description="Basic and acidic residues" evidence="2">
    <location>
        <begin position="219"/>
        <end position="237"/>
    </location>
</feature>
<dbReference type="Proteomes" id="UP000193870">
    <property type="component" value="Unassembled WGS sequence"/>
</dbReference>
<dbReference type="GO" id="GO:0009306">
    <property type="term" value="P:protein secretion"/>
    <property type="evidence" value="ECO:0007669"/>
    <property type="project" value="InterPro"/>
</dbReference>
<keyword evidence="4" id="KW-0282">Flagellum</keyword>
<dbReference type="PRINTS" id="PR00950">
    <property type="entry name" value="TYPE3IMSPROT"/>
</dbReference>
<feature type="transmembrane region" description="Helical" evidence="3">
    <location>
        <begin position="87"/>
        <end position="107"/>
    </location>
</feature>
<dbReference type="SUPFAM" id="SSF160544">
    <property type="entry name" value="EscU C-terminal domain-like"/>
    <property type="match status" value="1"/>
</dbReference>
<sequence>MSQGDDDSEKSQEPSQKKLDDARKKGEIPKSNDLNTAAGYAGIVLTATTVGGASLQSAGGALSGAFILAGGDRGHSLSSAAMVGETFLAVAPWAVLPFGFVLLSILGQQSFTVTGSKLMPKGNRISILSNAKQKFGRSGLFEFFKSTVKLAIYSIGLFFYIAQCLPDILALSRLEPPQAAAGGFMITAGFFWVVLGVSASLGIVDLLWQRAEHMRKNRMSHKEMKDEHKDAEGDPHTKQQRRQRGMEIAMNQMMQDVPDASVIVVNPTHYAIALKWSRANPGAPVCVAKGVDEVALRIREIATKAGVPIHSDPPTARALHATTEIGAEIAPDHYAAVAVAIRFAEGMRKKARAR</sequence>
<gene>
    <name evidence="4" type="primary">flhB</name>
    <name evidence="4" type="ORF">PAM7066_02066</name>
</gene>
<dbReference type="RefSeq" id="WP_085854053.1">
    <property type="nucleotide sequence ID" value="NZ_FOPF01000005.1"/>
</dbReference>
<dbReference type="InterPro" id="IPR006135">
    <property type="entry name" value="T3SS_substrate_exporter"/>
</dbReference>
<dbReference type="STRING" id="315423.SAMN04488020_105121"/>
<evidence type="ECO:0000256" key="1">
    <source>
        <dbReference type="ARBA" id="ARBA00010690"/>
    </source>
</evidence>
<dbReference type="PANTHER" id="PTHR30531:SF12">
    <property type="entry name" value="FLAGELLAR BIOSYNTHETIC PROTEIN FLHB"/>
    <property type="match status" value="1"/>
</dbReference>
<evidence type="ECO:0000256" key="2">
    <source>
        <dbReference type="SAM" id="MobiDB-lite"/>
    </source>
</evidence>
<evidence type="ECO:0000313" key="4">
    <source>
        <dbReference type="EMBL" id="SLN47086.1"/>
    </source>
</evidence>
<feature type="transmembrane region" description="Helical" evidence="3">
    <location>
        <begin position="184"/>
        <end position="208"/>
    </location>
</feature>
<proteinExistence type="inferred from homology"/>